<keyword evidence="5" id="KW-1185">Reference proteome</keyword>
<dbReference type="PROSITE" id="PS50110">
    <property type="entry name" value="RESPONSE_REGULATORY"/>
    <property type="match status" value="1"/>
</dbReference>
<dbReference type="SUPFAM" id="SSF52172">
    <property type="entry name" value="CheY-like"/>
    <property type="match status" value="1"/>
</dbReference>
<dbReference type="RefSeq" id="WP_062371195.1">
    <property type="nucleotide sequence ID" value="NZ_LNCD01000083.1"/>
</dbReference>
<dbReference type="PANTHER" id="PTHR48111">
    <property type="entry name" value="REGULATOR OF RPOS"/>
    <property type="match status" value="1"/>
</dbReference>
<comment type="caution">
    <text evidence="4">The sequence shown here is derived from an EMBL/GenBank/DDBJ whole genome shotgun (WGS) entry which is preliminary data.</text>
</comment>
<dbReference type="InterPro" id="IPR039420">
    <property type="entry name" value="WalR-like"/>
</dbReference>
<name>A0A120FKL3_9HYPH</name>
<evidence type="ECO:0000256" key="1">
    <source>
        <dbReference type="ARBA" id="ARBA00023125"/>
    </source>
</evidence>
<evidence type="ECO:0000313" key="5">
    <source>
        <dbReference type="Proteomes" id="UP000068164"/>
    </source>
</evidence>
<evidence type="ECO:0000313" key="4">
    <source>
        <dbReference type="EMBL" id="KWV50779.1"/>
    </source>
</evidence>
<gene>
    <name evidence="4" type="ORF">AS026_08415</name>
</gene>
<dbReference type="InterPro" id="IPR011006">
    <property type="entry name" value="CheY-like_superfamily"/>
</dbReference>
<dbReference type="AlphaFoldDB" id="A0A120FKL3"/>
<evidence type="ECO:0000256" key="2">
    <source>
        <dbReference type="PROSITE-ProRule" id="PRU00169"/>
    </source>
</evidence>
<accession>A0A120FKL3</accession>
<dbReference type="GO" id="GO:0005829">
    <property type="term" value="C:cytosol"/>
    <property type="evidence" value="ECO:0007669"/>
    <property type="project" value="TreeGrafter"/>
</dbReference>
<evidence type="ECO:0000259" key="3">
    <source>
        <dbReference type="PROSITE" id="PS50110"/>
    </source>
</evidence>
<proteinExistence type="predicted"/>
<dbReference type="OrthoDB" id="9802426at2"/>
<organism evidence="4 5">
    <name type="scientific">Rhizobium altiplani</name>
    <dbReference type="NCBI Taxonomy" id="1864509"/>
    <lineage>
        <taxon>Bacteria</taxon>
        <taxon>Pseudomonadati</taxon>
        <taxon>Pseudomonadota</taxon>
        <taxon>Alphaproteobacteria</taxon>
        <taxon>Hyphomicrobiales</taxon>
        <taxon>Rhizobiaceae</taxon>
        <taxon>Rhizobium/Agrobacterium group</taxon>
        <taxon>Rhizobium</taxon>
    </lineage>
</organism>
<sequence length="119" mass="12851">MNVLLVEDNVLLGDAVRDHIAADGHSVDWCLNLAEATQAAETGKYGVILLDLRLPDGNGLTLLKALRRQANSVPVIILTAHDQTSDQIEGLRSGADDFLVKPFGLSELSELMKAANHKH</sequence>
<keyword evidence="2" id="KW-0597">Phosphoprotein</keyword>
<dbReference type="GO" id="GO:0032993">
    <property type="term" value="C:protein-DNA complex"/>
    <property type="evidence" value="ECO:0007669"/>
    <property type="project" value="TreeGrafter"/>
</dbReference>
<dbReference type="InterPro" id="IPR001789">
    <property type="entry name" value="Sig_transdc_resp-reg_receiver"/>
</dbReference>
<keyword evidence="1" id="KW-0238">DNA-binding</keyword>
<reference evidence="4 5" key="1">
    <citation type="submission" date="2015-11" db="EMBL/GenBank/DDBJ databases">
        <title>Draft Genome Sequence of the Strain BR 10423 (Rhizobium sp.) isolated from nodules of Mimosa pudica.</title>
        <authorList>
            <person name="Barauna A.C."/>
            <person name="Zilli J.E."/>
            <person name="Simoes-Araujo J.L."/>
            <person name="Reis V.M."/>
            <person name="James E.K."/>
            <person name="Reis F.B.Jr."/>
            <person name="Rouws L.F."/>
            <person name="Passos S.R."/>
            <person name="Gois S.R."/>
        </authorList>
    </citation>
    <scope>NUCLEOTIDE SEQUENCE [LARGE SCALE GENOMIC DNA]</scope>
    <source>
        <strain evidence="4 5">BR10423</strain>
    </source>
</reference>
<dbReference type="EMBL" id="LNCD01000083">
    <property type="protein sequence ID" value="KWV50779.1"/>
    <property type="molecule type" value="Genomic_DNA"/>
</dbReference>
<protein>
    <submittedName>
        <fullName evidence="4">Transcriptional regulator</fullName>
    </submittedName>
</protein>
<dbReference type="Proteomes" id="UP000068164">
    <property type="component" value="Unassembled WGS sequence"/>
</dbReference>
<dbReference type="GO" id="GO:0006355">
    <property type="term" value="P:regulation of DNA-templated transcription"/>
    <property type="evidence" value="ECO:0007669"/>
    <property type="project" value="TreeGrafter"/>
</dbReference>
<dbReference type="GO" id="GO:0000976">
    <property type="term" value="F:transcription cis-regulatory region binding"/>
    <property type="evidence" value="ECO:0007669"/>
    <property type="project" value="TreeGrafter"/>
</dbReference>
<feature type="modified residue" description="4-aspartylphosphate" evidence="2">
    <location>
        <position position="51"/>
    </location>
</feature>
<dbReference type="Gene3D" id="3.40.50.2300">
    <property type="match status" value="1"/>
</dbReference>
<dbReference type="Pfam" id="PF00072">
    <property type="entry name" value="Response_reg"/>
    <property type="match status" value="1"/>
</dbReference>
<dbReference type="PANTHER" id="PTHR48111:SF36">
    <property type="entry name" value="TRANSCRIPTIONAL REGULATORY PROTEIN CUTR"/>
    <property type="match status" value="1"/>
</dbReference>
<dbReference type="SMART" id="SM00448">
    <property type="entry name" value="REC"/>
    <property type="match status" value="1"/>
</dbReference>
<feature type="domain" description="Response regulatory" evidence="3">
    <location>
        <begin position="2"/>
        <end position="116"/>
    </location>
</feature>
<dbReference type="GO" id="GO:0000156">
    <property type="term" value="F:phosphorelay response regulator activity"/>
    <property type="evidence" value="ECO:0007669"/>
    <property type="project" value="TreeGrafter"/>
</dbReference>